<reference evidence="2" key="1">
    <citation type="journal article" date="2019" name="Int. J. Syst. Evol. Microbiol.">
        <title>The Global Catalogue of Microorganisms (GCM) 10K type strain sequencing project: providing services to taxonomists for standard genome sequencing and annotation.</title>
        <authorList>
            <consortium name="The Broad Institute Genomics Platform"/>
            <consortium name="The Broad Institute Genome Sequencing Center for Infectious Disease"/>
            <person name="Wu L."/>
            <person name="Ma J."/>
        </authorList>
    </citation>
    <scope>NUCLEOTIDE SEQUENCE [LARGE SCALE GENOMIC DNA]</scope>
    <source>
        <strain evidence="2">CCUG 60898</strain>
    </source>
</reference>
<evidence type="ECO:0000313" key="2">
    <source>
        <dbReference type="Proteomes" id="UP001597100"/>
    </source>
</evidence>
<evidence type="ECO:0000313" key="1">
    <source>
        <dbReference type="EMBL" id="MFD0976345.1"/>
    </source>
</evidence>
<dbReference type="RefSeq" id="WP_380737585.1">
    <property type="nucleotide sequence ID" value="NZ_JBHTJP010000032.1"/>
</dbReference>
<gene>
    <name evidence="1" type="ORF">ACFQ1G_06040</name>
</gene>
<dbReference type="Proteomes" id="UP001597100">
    <property type="component" value="Unassembled WGS sequence"/>
</dbReference>
<dbReference type="EMBL" id="JBHTJP010000032">
    <property type="protein sequence ID" value="MFD0976345.1"/>
    <property type="molecule type" value="Genomic_DNA"/>
</dbReference>
<protein>
    <submittedName>
        <fullName evidence="1">Uncharacterized protein</fullName>
    </submittedName>
</protein>
<name>A0ABW3IEU7_9FLAO</name>
<keyword evidence="2" id="KW-1185">Reference proteome</keyword>
<sequence>MLKEVLVNWEWLIGEWLIGEWLFSIHPDSYRDTRTDGNGWNNEQ</sequence>
<accession>A0ABW3IEU7</accession>
<organism evidence="1 2">
    <name type="scientific">Salinimicrobium gaetbulicola</name>
    <dbReference type="NCBI Taxonomy" id="999702"/>
    <lineage>
        <taxon>Bacteria</taxon>
        <taxon>Pseudomonadati</taxon>
        <taxon>Bacteroidota</taxon>
        <taxon>Flavobacteriia</taxon>
        <taxon>Flavobacteriales</taxon>
        <taxon>Flavobacteriaceae</taxon>
        <taxon>Salinimicrobium</taxon>
    </lineage>
</organism>
<comment type="caution">
    <text evidence="1">The sequence shown here is derived from an EMBL/GenBank/DDBJ whole genome shotgun (WGS) entry which is preliminary data.</text>
</comment>
<proteinExistence type="predicted"/>